<organism evidence="1 2">
    <name type="scientific">Actinidia chinensis var. chinensis</name>
    <name type="common">Chinese soft-hair kiwi</name>
    <dbReference type="NCBI Taxonomy" id="1590841"/>
    <lineage>
        <taxon>Eukaryota</taxon>
        <taxon>Viridiplantae</taxon>
        <taxon>Streptophyta</taxon>
        <taxon>Embryophyta</taxon>
        <taxon>Tracheophyta</taxon>
        <taxon>Spermatophyta</taxon>
        <taxon>Magnoliopsida</taxon>
        <taxon>eudicotyledons</taxon>
        <taxon>Gunneridae</taxon>
        <taxon>Pentapetalae</taxon>
        <taxon>asterids</taxon>
        <taxon>Ericales</taxon>
        <taxon>Actinidiaceae</taxon>
        <taxon>Actinidia</taxon>
    </lineage>
</organism>
<dbReference type="OrthoDB" id="10402448at2759"/>
<dbReference type="GO" id="GO:0016301">
    <property type="term" value="F:kinase activity"/>
    <property type="evidence" value="ECO:0007669"/>
    <property type="project" value="UniProtKB-KW"/>
</dbReference>
<dbReference type="InParanoid" id="A0A2R6PEM4"/>
<sequence>MISQYKTEMTRIERSSSIFQSDTFQCTKSHHVYFLMERNSKLRSGSSRLVNAVRVKDDDFGSTPSWIFCVLDKRPALEASRLERTSLGSPDEAVGLLAEMARFEELPFREVWPFSESNSCKCKTFFLV</sequence>
<proteinExistence type="predicted"/>
<reference evidence="2" key="2">
    <citation type="journal article" date="2018" name="BMC Genomics">
        <title>A manually annotated Actinidia chinensis var. chinensis (kiwifruit) genome highlights the challenges associated with draft genomes and gene prediction in plants.</title>
        <authorList>
            <person name="Pilkington S.M."/>
            <person name="Crowhurst R."/>
            <person name="Hilario E."/>
            <person name="Nardozza S."/>
            <person name="Fraser L."/>
            <person name="Peng Y."/>
            <person name="Gunaseelan K."/>
            <person name="Simpson R."/>
            <person name="Tahir J."/>
            <person name="Deroles S.C."/>
            <person name="Templeton K."/>
            <person name="Luo Z."/>
            <person name="Davy M."/>
            <person name="Cheng C."/>
            <person name="McNeilage M."/>
            <person name="Scaglione D."/>
            <person name="Liu Y."/>
            <person name="Zhang Q."/>
            <person name="Datson P."/>
            <person name="De Silva N."/>
            <person name="Gardiner S.E."/>
            <person name="Bassett H."/>
            <person name="Chagne D."/>
            <person name="McCallum J."/>
            <person name="Dzierzon H."/>
            <person name="Deng C."/>
            <person name="Wang Y.Y."/>
            <person name="Barron L."/>
            <person name="Manako K."/>
            <person name="Bowen J."/>
            <person name="Foster T.M."/>
            <person name="Erridge Z.A."/>
            <person name="Tiffin H."/>
            <person name="Waite C.N."/>
            <person name="Davies K.M."/>
            <person name="Grierson E.P."/>
            <person name="Laing W.A."/>
            <person name="Kirk R."/>
            <person name="Chen X."/>
            <person name="Wood M."/>
            <person name="Montefiori M."/>
            <person name="Brummell D.A."/>
            <person name="Schwinn K.E."/>
            <person name="Catanach A."/>
            <person name="Fullerton C."/>
            <person name="Li D."/>
            <person name="Meiyalaghan S."/>
            <person name="Nieuwenhuizen N."/>
            <person name="Read N."/>
            <person name="Prakash R."/>
            <person name="Hunter D."/>
            <person name="Zhang H."/>
            <person name="McKenzie M."/>
            <person name="Knabel M."/>
            <person name="Harris A."/>
            <person name="Allan A.C."/>
            <person name="Gleave A."/>
            <person name="Chen A."/>
            <person name="Janssen B.J."/>
            <person name="Plunkett B."/>
            <person name="Ampomah-Dwamena C."/>
            <person name="Voogd C."/>
            <person name="Leif D."/>
            <person name="Lafferty D."/>
            <person name="Souleyre E.J.F."/>
            <person name="Varkonyi-Gasic E."/>
            <person name="Gambi F."/>
            <person name="Hanley J."/>
            <person name="Yao J.L."/>
            <person name="Cheung J."/>
            <person name="David K.M."/>
            <person name="Warren B."/>
            <person name="Marsh K."/>
            <person name="Snowden K.C."/>
            <person name="Lin-Wang K."/>
            <person name="Brian L."/>
            <person name="Martinez-Sanchez M."/>
            <person name="Wang M."/>
            <person name="Ileperuma N."/>
            <person name="Macnee N."/>
            <person name="Campin R."/>
            <person name="McAtee P."/>
            <person name="Drummond R.S.M."/>
            <person name="Espley R.V."/>
            <person name="Ireland H.S."/>
            <person name="Wu R."/>
            <person name="Atkinson R.G."/>
            <person name="Karunairetnam S."/>
            <person name="Bulley S."/>
            <person name="Chunkath S."/>
            <person name="Hanley Z."/>
            <person name="Storey R."/>
            <person name="Thrimawithana A.H."/>
            <person name="Thomson S."/>
            <person name="David C."/>
            <person name="Testolin R."/>
            <person name="Huang H."/>
            <person name="Hellens R.P."/>
            <person name="Schaffer R.J."/>
        </authorList>
    </citation>
    <scope>NUCLEOTIDE SEQUENCE [LARGE SCALE GENOMIC DNA]</scope>
    <source>
        <strain evidence="2">cv. Red5</strain>
    </source>
</reference>
<dbReference type="EMBL" id="NKQK01000026">
    <property type="protein sequence ID" value="PSR89759.1"/>
    <property type="molecule type" value="Genomic_DNA"/>
</dbReference>
<keyword evidence="1" id="KW-0418">Kinase</keyword>
<keyword evidence="2" id="KW-1185">Reference proteome</keyword>
<evidence type="ECO:0000313" key="2">
    <source>
        <dbReference type="Proteomes" id="UP000241394"/>
    </source>
</evidence>
<dbReference type="Gramene" id="PSR89759">
    <property type="protein sequence ID" value="PSR89759"/>
    <property type="gene ID" value="CEY00_Acc29965"/>
</dbReference>
<keyword evidence="1" id="KW-0808">Transferase</keyword>
<comment type="caution">
    <text evidence="1">The sequence shown here is derived from an EMBL/GenBank/DDBJ whole genome shotgun (WGS) entry which is preliminary data.</text>
</comment>
<name>A0A2R6PEM4_ACTCC</name>
<protein>
    <submittedName>
        <fullName evidence="1">Casein kinase 1-like protein</fullName>
    </submittedName>
</protein>
<accession>A0A2R6PEM4</accession>
<reference evidence="1 2" key="1">
    <citation type="submission" date="2017-07" db="EMBL/GenBank/DDBJ databases">
        <title>An improved, manually edited Actinidia chinensis var. chinensis (kiwifruit) genome highlights the challenges associated with draft genomes and gene prediction in plants.</title>
        <authorList>
            <person name="Pilkington S."/>
            <person name="Crowhurst R."/>
            <person name="Hilario E."/>
            <person name="Nardozza S."/>
            <person name="Fraser L."/>
            <person name="Peng Y."/>
            <person name="Gunaseelan K."/>
            <person name="Simpson R."/>
            <person name="Tahir J."/>
            <person name="Deroles S."/>
            <person name="Templeton K."/>
            <person name="Luo Z."/>
            <person name="Davy M."/>
            <person name="Cheng C."/>
            <person name="Mcneilage M."/>
            <person name="Scaglione D."/>
            <person name="Liu Y."/>
            <person name="Zhang Q."/>
            <person name="Datson P."/>
            <person name="De Silva N."/>
            <person name="Gardiner S."/>
            <person name="Bassett H."/>
            <person name="Chagne D."/>
            <person name="Mccallum J."/>
            <person name="Dzierzon H."/>
            <person name="Deng C."/>
            <person name="Wang Y.-Y."/>
            <person name="Barron N."/>
            <person name="Manako K."/>
            <person name="Bowen J."/>
            <person name="Foster T."/>
            <person name="Erridge Z."/>
            <person name="Tiffin H."/>
            <person name="Waite C."/>
            <person name="Davies K."/>
            <person name="Grierson E."/>
            <person name="Laing W."/>
            <person name="Kirk R."/>
            <person name="Chen X."/>
            <person name="Wood M."/>
            <person name="Montefiori M."/>
            <person name="Brummell D."/>
            <person name="Schwinn K."/>
            <person name="Catanach A."/>
            <person name="Fullerton C."/>
            <person name="Li D."/>
            <person name="Meiyalaghan S."/>
            <person name="Nieuwenhuizen N."/>
            <person name="Read N."/>
            <person name="Prakash R."/>
            <person name="Hunter D."/>
            <person name="Zhang H."/>
            <person name="Mckenzie M."/>
            <person name="Knabel M."/>
            <person name="Harris A."/>
            <person name="Allan A."/>
            <person name="Chen A."/>
            <person name="Janssen B."/>
            <person name="Plunkett B."/>
            <person name="Dwamena C."/>
            <person name="Voogd C."/>
            <person name="Leif D."/>
            <person name="Lafferty D."/>
            <person name="Souleyre E."/>
            <person name="Varkonyi-Gasic E."/>
            <person name="Gambi F."/>
            <person name="Hanley J."/>
            <person name="Yao J.-L."/>
            <person name="Cheung J."/>
            <person name="David K."/>
            <person name="Warren B."/>
            <person name="Marsh K."/>
            <person name="Snowden K."/>
            <person name="Lin-Wang K."/>
            <person name="Brian L."/>
            <person name="Martinez-Sanchez M."/>
            <person name="Wang M."/>
            <person name="Ileperuma N."/>
            <person name="Macnee N."/>
            <person name="Campin R."/>
            <person name="Mcatee P."/>
            <person name="Drummond R."/>
            <person name="Espley R."/>
            <person name="Ireland H."/>
            <person name="Wu R."/>
            <person name="Atkinson R."/>
            <person name="Karunairetnam S."/>
            <person name="Bulley S."/>
            <person name="Chunkath S."/>
            <person name="Hanley Z."/>
            <person name="Storey R."/>
            <person name="Thrimawithana A."/>
            <person name="Thomson S."/>
            <person name="David C."/>
            <person name="Testolin R."/>
        </authorList>
    </citation>
    <scope>NUCLEOTIDE SEQUENCE [LARGE SCALE GENOMIC DNA]</scope>
    <source>
        <strain evidence="2">cv. Red5</strain>
        <tissue evidence="1">Young leaf</tissue>
    </source>
</reference>
<evidence type="ECO:0000313" key="1">
    <source>
        <dbReference type="EMBL" id="PSR89759.1"/>
    </source>
</evidence>
<gene>
    <name evidence="1" type="ORF">CEY00_Acc29965</name>
</gene>
<dbReference type="Proteomes" id="UP000241394">
    <property type="component" value="Chromosome LG26"/>
</dbReference>
<dbReference type="AlphaFoldDB" id="A0A2R6PEM4"/>